<dbReference type="GO" id="GO:0016301">
    <property type="term" value="F:kinase activity"/>
    <property type="evidence" value="ECO:0007669"/>
    <property type="project" value="UniProtKB-KW"/>
</dbReference>
<dbReference type="CDD" id="cd00082">
    <property type="entry name" value="HisKA"/>
    <property type="match status" value="1"/>
</dbReference>
<dbReference type="PROSITE" id="PS50109">
    <property type="entry name" value="HIS_KIN"/>
    <property type="match status" value="1"/>
</dbReference>
<evidence type="ECO:0000256" key="7">
    <source>
        <dbReference type="SAM" id="Phobius"/>
    </source>
</evidence>
<dbReference type="Proteomes" id="UP001156881">
    <property type="component" value="Unassembled WGS sequence"/>
</dbReference>
<dbReference type="InterPro" id="IPR005467">
    <property type="entry name" value="His_kinase_dom"/>
</dbReference>
<dbReference type="Pfam" id="PF00512">
    <property type="entry name" value="HisKA"/>
    <property type="match status" value="1"/>
</dbReference>
<keyword evidence="6" id="KW-0902">Two-component regulatory system</keyword>
<keyword evidence="4" id="KW-0808">Transferase</keyword>
<feature type="domain" description="PAS" evidence="9">
    <location>
        <begin position="225"/>
        <end position="295"/>
    </location>
</feature>
<protein>
    <recommendedName>
        <fullName evidence="2">histidine kinase</fullName>
        <ecNumber evidence="2">2.7.13.3</ecNumber>
    </recommendedName>
</protein>
<evidence type="ECO:0000259" key="8">
    <source>
        <dbReference type="PROSITE" id="PS50109"/>
    </source>
</evidence>
<gene>
    <name evidence="10" type="ORF">GCM10007884_28230</name>
</gene>
<dbReference type="NCBIfam" id="TIGR00229">
    <property type="entry name" value="sensory_box"/>
    <property type="match status" value="1"/>
</dbReference>
<reference evidence="11" key="1">
    <citation type="journal article" date="2019" name="Int. J. Syst. Evol. Microbiol.">
        <title>The Global Catalogue of Microorganisms (GCM) 10K type strain sequencing project: providing services to taxonomists for standard genome sequencing and annotation.</title>
        <authorList>
            <consortium name="The Broad Institute Genomics Platform"/>
            <consortium name="The Broad Institute Genome Sequencing Center for Infectious Disease"/>
            <person name="Wu L."/>
            <person name="Ma J."/>
        </authorList>
    </citation>
    <scope>NUCLEOTIDE SEQUENCE [LARGE SCALE GENOMIC DNA]</scope>
    <source>
        <strain evidence="11">NBRC 107710</strain>
    </source>
</reference>
<dbReference type="InterPro" id="IPR036890">
    <property type="entry name" value="HATPase_C_sf"/>
</dbReference>
<dbReference type="InterPro" id="IPR003661">
    <property type="entry name" value="HisK_dim/P_dom"/>
</dbReference>
<evidence type="ECO:0000313" key="10">
    <source>
        <dbReference type="EMBL" id="GLS44834.1"/>
    </source>
</evidence>
<feature type="domain" description="Histidine kinase" evidence="8">
    <location>
        <begin position="375"/>
        <end position="595"/>
    </location>
</feature>
<dbReference type="CDD" id="cd00130">
    <property type="entry name" value="PAS"/>
    <property type="match status" value="1"/>
</dbReference>
<sequence>MSLKGAKSGRRLRPIALGVTSLRITTTFASLFDARLAGLVHETALEEPGMRFRHERFLVSRLAAGAVMMAALPPYLLWRGVPSGIEALGIASLFLPVLAAAVLSRTGILWIAHALSSAGLTGVVVCLAALTGGSSSAAALWLVAIPLEALVSGSIRATVAAALIAALGALAVAVAGQFDLTAHAIGWPSAIAMPLFAITAIGHISAQAIEHLRREGEWRSRMRDNEARDRLLLSAIDDLVTWHDGNGRVLEASASALKFVGTEPGRLRGLGLLDRVHIGDRPALLKAISDVAASGEPVTVPFRLHLAAPSADGSLTIFAEMRAHRIEAGLGGAAAATVVAVTRDVSEHHRHAAELDKARADAERADAVKSRFLATVTHELRTPLNAIIGFSEVLGGEGACTITAERSKEYADIIASSGRHLLGVVNTLLDMSRIQSGHFDFDPEMLDVSELVNGCCDLMQMKADGAGIRLVRGVIPHGAVLTADARACRQVLINLISNAVKFTPKGGRIEVGVRSGGNYLDLVVGDTGCGIAEADLPRIGDPFFQANGGYERAHEGTGLGLSVVRGLVGLHGGSVSIESAPGLGTTVSVTLPVEPRRSDALAEPAPIRASLRGAASADEPAPTVVRLPIGLFDDTPLPRSESAPALRKAG</sequence>
<dbReference type="InterPro" id="IPR004358">
    <property type="entry name" value="Sig_transdc_His_kin-like_C"/>
</dbReference>
<dbReference type="InterPro" id="IPR036097">
    <property type="entry name" value="HisK_dim/P_sf"/>
</dbReference>
<keyword evidence="7" id="KW-0472">Membrane</keyword>
<dbReference type="InterPro" id="IPR035965">
    <property type="entry name" value="PAS-like_dom_sf"/>
</dbReference>
<proteinExistence type="predicted"/>
<comment type="caution">
    <text evidence="10">The sequence shown here is derived from an EMBL/GenBank/DDBJ whole genome shotgun (WGS) entry which is preliminary data.</text>
</comment>
<dbReference type="InterPro" id="IPR050736">
    <property type="entry name" value="Sensor_HK_Regulatory"/>
</dbReference>
<keyword evidence="7" id="KW-0812">Transmembrane</keyword>
<dbReference type="Gene3D" id="1.10.287.130">
    <property type="match status" value="1"/>
</dbReference>
<comment type="catalytic activity">
    <reaction evidence="1">
        <text>ATP + protein L-histidine = ADP + protein N-phospho-L-histidine.</text>
        <dbReference type="EC" id="2.7.13.3"/>
    </reaction>
</comment>
<dbReference type="InterPro" id="IPR003594">
    <property type="entry name" value="HATPase_dom"/>
</dbReference>
<dbReference type="PROSITE" id="PS50112">
    <property type="entry name" value="PAS"/>
    <property type="match status" value="1"/>
</dbReference>
<dbReference type="SMART" id="SM00387">
    <property type="entry name" value="HATPase_c"/>
    <property type="match status" value="1"/>
</dbReference>
<keyword evidence="5 10" id="KW-0418">Kinase</keyword>
<evidence type="ECO:0000256" key="3">
    <source>
        <dbReference type="ARBA" id="ARBA00022553"/>
    </source>
</evidence>
<evidence type="ECO:0000256" key="2">
    <source>
        <dbReference type="ARBA" id="ARBA00012438"/>
    </source>
</evidence>
<evidence type="ECO:0000259" key="9">
    <source>
        <dbReference type="PROSITE" id="PS50112"/>
    </source>
</evidence>
<keyword evidence="11" id="KW-1185">Reference proteome</keyword>
<dbReference type="PANTHER" id="PTHR43711:SF1">
    <property type="entry name" value="HISTIDINE KINASE 1"/>
    <property type="match status" value="1"/>
</dbReference>
<dbReference type="Gene3D" id="3.30.565.10">
    <property type="entry name" value="Histidine kinase-like ATPase, C-terminal domain"/>
    <property type="match status" value="1"/>
</dbReference>
<feature type="transmembrane region" description="Helical" evidence="7">
    <location>
        <begin position="157"/>
        <end position="178"/>
    </location>
</feature>
<dbReference type="Gene3D" id="3.30.450.20">
    <property type="entry name" value="PAS domain"/>
    <property type="match status" value="1"/>
</dbReference>
<feature type="transmembrane region" description="Helical" evidence="7">
    <location>
        <begin position="90"/>
        <end position="112"/>
    </location>
</feature>
<feature type="transmembrane region" description="Helical" evidence="7">
    <location>
        <begin position="118"/>
        <end position="145"/>
    </location>
</feature>
<feature type="transmembrane region" description="Helical" evidence="7">
    <location>
        <begin position="58"/>
        <end position="78"/>
    </location>
</feature>
<evidence type="ECO:0000256" key="6">
    <source>
        <dbReference type="ARBA" id="ARBA00023012"/>
    </source>
</evidence>
<evidence type="ECO:0000313" key="11">
    <source>
        <dbReference type="Proteomes" id="UP001156881"/>
    </source>
</evidence>
<evidence type="ECO:0000256" key="5">
    <source>
        <dbReference type="ARBA" id="ARBA00022777"/>
    </source>
</evidence>
<dbReference type="EC" id="2.7.13.3" evidence="2"/>
<keyword evidence="3" id="KW-0597">Phosphoprotein</keyword>
<dbReference type="CDD" id="cd16922">
    <property type="entry name" value="HATPase_EvgS-ArcB-TorS-like"/>
    <property type="match status" value="1"/>
</dbReference>
<keyword evidence="7" id="KW-1133">Transmembrane helix</keyword>
<dbReference type="SMART" id="SM00388">
    <property type="entry name" value="HisKA"/>
    <property type="match status" value="1"/>
</dbReference>
<name>A0ABQ6D3A8_9HYPH</name>
<feature type="transmembrane region" description="Helical" evidence="7">
    <location>
        <begin position="184"/>
        <end position="204"/>
    </location>
</feature>
<accession>A0ABQ6D3A8</accession>
<dbReference type="EMBL" id="BSPG01000015">
    <property type="protein sequence ID" value="GLS44834.1"/>
    <property type="molecule type" value="Genomic_DNA"/>
</dbReference>
<dbReference type="PANTHER" id="PTHR43711">
    <property type="entry name" value="TWO-COMPONENT HISTIDINE KINASE"/>
    <property type="match status" value="1"/>
</dbReference>
<dbReference type="InterPro" id="IPR000014">
    <property type="entry name" value="PAS"/>
</dbReference>
<dbReference type="Pfam" id="PF02518">
    <property type="entry name" value="HATPase_c"/>
    <property type="match status" value="1"/>
</dbReference>
<dbReference type="PRINTS" id="PR00344">
    <property type="entry name" value="BCTRLSENSOR"/>
</dbReference>
<dbReference type="SUPFAM" id="SSF47384">
    <property type="entry name" value="Homodimeric domain of signal transducing histidine kinase"/>
    <property type="match status" value="1"/>
</dbReference>
<evidence type="ECO:0000256" key="1">
    <source>
        <dbReference type="ARBA" id="ARBA00000085"/>
    </source>
</evidence>
<dbReference type="SMART" id="SM00091">
    <property type="entry name" value="PAS"/>
    <property type="match status" value="1"/>
</dbReference>
<dbReference type="SUPFAM" id="SSF55785">
    <property type="entry name" value="PYP-like sensor domain (PAS domain)"/>
    <property type="match status" value="1"/>
</dbReference>
<dbReference type="SUPFAM" id="SSF55874">
    <property type="entry name" value="ATPase domain of HSP90 chaperone/DNA topoisomerase II/histidine kinase"/>
    <property type="match status" value="1"/>
</dbReference>
<organism evidence="10 11">
    <name type="scientific">Methylobacterium brachythecii</name>
    <dbReference type="NCBI Taxonomy" id="1176177"/>
    <lineage>
        <taxon>Bacteria</taxon>
        <taxon>Pseudomonadati</taxon>
        <taxon>Pseudomonadota</taxon>
        <taxon>Alphaproteobacteria</taxon>
        <taxon>Hyphomicrobiales</taxon>
        <taxon>Methylobacteriaceae</taxon>
        <taxon>Methylobacterium</taxon>
    </lineage>
</organism>
<evidence type="ECO:0000256" key="4">
    <source>
        <dbReference type="ARBA" id="ARBA00022679"/>
    </source>
</evidence>